<protein>
    <submittedName>
        <fullName evidence="2">Uncharacterized protein</fullName>
    </submittedName>
</protein>
<keyword evidence="3" id="KW-1185">Reference proteome</keyword>
<dbReference type="AlphaFoldDB" id="A0A699ZZN6"/>
<feature type="region of interest" description="Disordered" evidence="1">
    <location>
        <begin position="64"/>
        <end position="84"/>
    </location>
</feature>
<evidence type="ECO:0000313" key="2">
    <source>
        <dbReference type="EMBL" id="GFH24376.1"/>
    </source>
</evidence>
<organism evidence="2 3">
    <name type="scientific">Haematococcus lacustris</name>
    <name type="common">Green alga</name>
    <name type="synonym">Haematococcus pluvialis</name>
    <dbReference type="NCBI Taxonomy" id="44745"/>
    <lineage>
        <taxon>Eukaryota</taxon>
        <taxon>Viridiplantae</taxon>
        <taxon>Chlorophyta</taxon>
        <taxon>core chlorophytes</taxon>
        <taxon>Chlorophyceae</taxon>
        <taxon>CS clade</taxon>
        <taxon>Chlamydomonadales</taxon>
        <taxon>Haematococcaceae</taxon>
        <taxon>Haematococcus</taxon>
    </lineage>
</organism>
<evidence type="ECO:0000256" key="1">
    <source>
        <dbReference type="SAM" id="MobiDB-lite"/>
    </source>
</evidence>
<dbReference type="EMBL" id="BLLF01002520">
    <property type="protein sequence ID" value="GFH24376.1"/>
    <property type="molecule type" value="Genomic_DNA"/>
</dbReference>
<dbReference type="Proteomes" id="UP000485058">
    <property type="component" value="Unassembled WGS sequence"/>
</dbReference>
<accession>A0A699ZZN6</accession>
<proteinExistence type="predicted"/>
<comment type="caution">
    <text evidence="2">The sequence shown here is derived from an EMBL/GenBank/DDBJ whole genome shotgun (WGS) entry which is preliminary data.</text>
</comment>
<gene>
    <name evidence="2" type="ORF">HaLaN_22162</name>
</gene>
<name>A0A699ZZN6_HAELA</name>
<evidence type="ECO:0000313" key="3">
    <source>
        <dbReference type="Proteomes" id="UP000485058"/>
    </source>
</evidence>
<reference evidence="2 3" key="1">
    <citation type="submission" date="2020-02" db="EMBL/GenBank/DDBJ databases">
        <title>Draft genome sequence of Haematococcus lacustris strain NIES-144.</title>
        <authorList>
            <person name="Morimoto D."/>
            <person name="Nakagawa S."/>
            <person name="Yoshida T."/>
            <person name="Sawayama S."/>
        </authorList>
    </citation>
    <scope>NUCLEOTIDE SEQUENCE [LARGE SCALE GENOMIC DNA]</scope>
    <source>
        <strain evidence="2 3">NIES-144</strain>
    </source>
</reference>
<sequence length="84" mass="9311">MGTFLEVNQQLIITTLASWDAVLDLQHLAAASSAGTSLEATWDAVWKVYLDFKWARQRLRLYGDGGSSRSPHAAEQPHSQQPQS</sequence>